<dbReference type="AlphaFoldDB" id="A0A164Y692"/>
<dbReference type="GO" id="GO:0005634">
    <property type="term" value="C:nucleus"/>
    <property type="evidence" value="ECO:0007669"/>
    <property type="project" value="TreeGrafter"/>
</dbReference>
<evidence type="ECO:0000313" key="3">
    <source>
        <dbReference type="EMBL" id="WOH00408.1"/>
    </source>
</evidence>
<dbReference type="PANTHER" id="PTHR31662:SF33">
    <property type="entry name" value="DNA-BINDING STOREKEEPER PROTEIN TRANSCRIPTIONAL REGULATOR-LIKE PROTEIN"/>
    <property type="match status" value="1"/>
</dbReference>
<sequence>MQSMMRYKSAKGRDSTSNIAHFTDFVNPSLSFPATKTQVGRKIERLRKKFQNNFMREVNGKKPTNYSNKHQRKLYRLSEKIWTTEVHVDSRDDDDDDEGVGDDN</sequence>
<dbReference type="Pfam" id="PF04504">
    <property type="entry name" value="GeBP-like_DBD"/>
    <property type="match status" value="1"/>
</dbReference>
<dbReference type="Gramene" id="KZM94043">
    <property type="protein sequence ID" value="KZM94043"/>
    <property type="gene ID" value="DCAR_017288"/>
</dbReference>
<protein>
    <recommendedName>
        <fullName evidence="2">Glabrous enhancer-binding protein-like DBD domain-containing protein</fullName>
    </recommendedName>
</protein>
<dbReference type="PANTHER" id="PTHR31662">
    <property type="entry name" value="BNAANNG10740D PROTEIN-RELATED"/>
    <property type="match status" value="1"/>
</dbReference>
<dbReference type="EMBL" id="CP093347">
    <property type="protein sequence ID" value="WOH00408.1"/>
    <property type="molecule type" value="Genomic_DNA"/>
</dbReference>
<organism evidence="3 4">
    <name type="scientific">Daucus carota subsp. sativus</name>
    <name type="common">Carrot</name>
    <dbReference type="NCBI Taxonomy" id="79200"/>
    <lineage>
        <taxon>Eukaryota</taxon>
        <taxon>Viridiplantae</taxon>
        <taxon>Streptophyta</taxon>
        <taxon>Embryophyta</taxon>
        <taxon>Tracheophyta</taxon>
        <taxon>Spermatophyta</taxon>
        <taxon>Magnoliopsida</taxon>
        <taxon>eudicotyledons</taxon>
        <taxon>Gunneridae</taxon>
        <taxon>Pentapetalae</taxon>
        <taxon>asterids</taxon>
        <taxon>campanulids</taxon>
        <taxon>Apiales</taxon>
        <taxon>Apiaceae</taxon>
        <taxon>Apioideae</taxon>
        <taxon>Scandiceae</taxon>
        <taxon>Daucinae</taxon>
        <taxon>Daucus</taxon>
        <taxon>Daucus sect. Daucus</taxon>
    </lineage>
</organism>
<comment type="similarity">
    <text evidence="1">Belongs to the GeBP family.</text>
</comment>
<dbReference type="Proteomes" id="UP000077755">
    <property type="component" value="Chromosome 5"/>
</dbReference>
<gene>
    <name evidence="3" type="ORF">DCAR_0519767</name>
</gene>
<proteinExistence type="inferred from homology"/>
<accession>A0A164Y692</accession>
<keyword evidence="4" id="KW-1185">Reference proteome</keyword>
<reference evidence="3" key="1">
    <citation type="journal article" date="2016" name="Nat. Genet.">
        <title>A high-quality carrot genome assembly provides new insights into carotenoid accumulation and asterid genome evolution.</title>
        <authorList>
            <person name="Iorizzo M."/>
            <person name="Ellison S."/>
            <person name="Senalik D."/>
            <person name="Zeng P."/>
            <person name="Satapoomin P."/>
            <person name="Huang J."/>
            <person name="Bowman M."/>
            <person name="Iovene M."/>
            <person name="Sanseverino W."/>
            <person name="Cavagnaro P."/>
            <person name="Yildiz M."/>
            <person name="Macko-Podgorni A."/>
            <person name="Moranska E."/>
            <person name="Grzebelus E."/>
            <person name="Grzebelus D."/>
            <person name="Ashrafi H."/>
            <person name="Zheng Z."/>
            <person name="Cheng S."/>
            <person name="Spooner D."/>
            <person name="Van Deynze A."/>
            <person name="Simon P."/>
        </authorList>
    </citation>
    <scope>NUCLEOTIDE SEQUENCE</scope>
    <source>
        <tissue evidence="3">Leaf</tissue>
    </source>
</reference>
<reference evidence="3" key="2">
    <citation type="submission" date="2022-03" db="EMBL/GenBank/DDBJ databases">
        <title>Draft title - Genomic analysis of global carrot germplasm unveils the trajectory of domestication and the origin of high carotenoid orange carrot.</title>
        <authorList>
            <person name="Iorizzo M."/>
            <person name="Ellison S."/>
            <person name="Senalik D."/>
            <person name="Macko-Podgorni A."/>
            <person name="Grzebelus D."/>
            <person name="Bostan H."/>
            <person name="Rolling W."/>
            <person name="Curaba J."/>
            <person name="Simon P."/>
        </authorList>
    </citation>
    <scope>NUCLEOTIDE SEQUENCE</scope>
    <source>
        <tissue evidence="3">Leaf</tissue>
    </source>
</reference>
<evidence type="ECO:0000256" key="1">
    <source>
        <dbReference type="ARBA" id="ARBA00010820"/>
    </source>
</evidence>
<dbReference type="InterPro" id="IPR053932">
    <property type="entry name" value="GeBP-like_DBD"/>
</dbReference>
<dbReference type="InterPro" id="IPR007592">
    <property type="entry name" value="GEBP"/>
</dbReference>
<evidence type="ECO:0000259" key="2">
    <source>
        <dbReference type="Pfam" id="PF04504"/>
    </source>
</evidence>
<feature type="domain" description="Glabrous enhancer-binding protein-like DBD" evidence="2">
    <location>
        <begin position="2"/>
        <end position="82"/>
    </location>
</feature>
<dbReference type="GO" id="GO:0006355">
    <property type="term" value="P:regulation of DNA-templated transcription"/>
    <property type="evidence" value="ECO:0007669"/>
    <property type="project" value="InterPro"/>
</dbReference>
<evidence type="ECO:0000313" key="4">
    <source>
        <dbReference type="Proteomes" id="UP000077755"/>
    </source>
</evidence>
<name>A0A164Y692_DAUCS</name>